<dbReference type="OrthoDB" id="5968999at2759"/>
<dbReference type="GO" id="GO:0015074">
    <property type="term" value="P:DNA integration"/>
    <property type="evidence" value="ECO:0007669"/>
    <property type="project" value="InterPro"/>
</dbReference>
<dbReference type="Proteomes" id="UP000225706">
    <property type="component" value="Unassembled WGS sequence"/>
</dbReference>
<dbReference type="InterPro" id="IPR013762">
    <property type="entry name" value="Integrase-like_cat_sf"/>
</dbReference>
<name>A0A2B4R314_STYPI</name>
<reference evidence="3" key="1">
    <citation type="journal article" date="2017" name="bioRxiv">
        <title>Comparative analysis of the genomes of Stylophora pistillata and Acropora digitifera provides evidence for extensive differences between species of corals.</title>
        <authorList>
            <person name="Voolstra C.R."/>
            <person name="Li Y."/>
            <person name="Liew Y.J."/>
            <person name="Baumgarten S."/>
            <person name="Zoccola D."/>
            <person name="Flot J.-F."/>
            <person name="Tambutte S."/>
            <person name="Allemand D."/>
            <person name="Aranda M."/>
        </authorList>
    </citation>
    <scope>NUCLEOTIDE SEQUENCE [LARGE SCALE GENOMIC DNA]</scope>
</reference>
<organism evidence="2 3">
    <name type="scientific">Stylophora pistillata</name>
    <name type="common">Smooth cauliflower coral</name>
    <dbReference type="NCBI Taxonomy" id="50429"/>
    <lineage>
        <taxon>Eukaryota</taxon>
        <taxon>Metazoa</taxon>
        <taxon>Cnidaria</taxon>
        <taxon>Anthozoa</taxon>
        <taxon>Hexacorallia</taxon>
        <taxon>Scleractinia</taxon>
        <taxon>Astrocoeniina</taxon>
        <taxon>Pocilloporidae</taxon>
        <taxon>Stylophora</taxon>
    </lineage>
</organism>
<evidence type="ECO:0000313" key="3">
    <source>
        <dbReference type="Proteomes" id="UP000225706"/>
    </source>
</evidence>
<keyword evidence="1" id="KW-0233">DNA recombination</keyword>
<dbReference type="PANTHER" id="PTHR34605">
    <property type="entry name" value="PHAGE_INTEGRASE DOMAIN-CONTAINING PROTEIN"/>
    <property type="match status" value="1"/>
</dbReference>
<dbReference type="EMBL" id="LSMT01001210">
    <property type="protein sequence ID" value="PFX12734.1"/>
    <property type="molecule type" value="Genomic_DNA"/>
</dbReference>
<gene>
    <name evidence="2" type="ORF">AWC38_SpisGene23259</name>
</gene>
<protein>
    <recommendedName>
        <fullName evidence="4">Tyr recombinase domain-containing protein</fullName>
    </recommendedName>
</protein>
<dbReference type="GO" id="GO:0006310">
    <property type="term" value="P:DNA recombination"/>
    <property type="evidence" value="ECO:0007669"/>
    <property type="project" value="UniProtKB-KW"/>
</dbReference>
<evidence type="ECO:0000313" key="2">
    <source>
        <dbReference type="EMBL" id="PFX12734.1"/>
    </source>
</evidence>
<comment type="caution">
    <text evidence="2">The sequence shown here is derived from an EMBL/GenBank/DDBJ whole genome shotgun (WGS) entry which is preliminary data.</text>
</comment>
<evidence type="ECO:0000256" key="1">
    <source>
        <dbReference type="ARBA" id="ARBA00023172"/>
    </source>
</evidence>
<dbReference type="PANTHER" id="PTHR34605:SF4">
    <property type="entry name" value="DNA ADENINE METHYLTRANSFERASE"/>
    <property type="match status" value="1"/>
</dbReference>
<dbReference type="AlphaFoldDB" id="A0A2B4R314"/>
<dbReference type="InterPro" id="IPR011010">
    <property type="entry name" value="DNA_brk_join_enz"/>
</dbReference>
<dbReference type="Gene3D" id="1.10.443.10">
    <property type="entry name" value="Intergrase catalytic core"/>
    <property type="match status" value="1"/>
</dbReference>
<dbReference type="SUPFAM" id="SSF56349">
    <property type="entry name" value="DNA breaking-rejoining enzymes"/>
    <property type="match status" value="1"/>
</dbReference>
<proteinExistence type="predicted"/>
<dbReference type="GO" id="GO:0003677">
    <property type="term" value="F:DNA binding"/>
    <property type="evidence" value="ECO:0007669"/>
    <property type="project" value="InterPro"/>
</dbReference>
<dbReference type="InterPro" id="IPR052925">
    <property type="entry name" value="Phage_Integrase-like_Recomb"/>
</dbReference>
<keyword evidence="3" id="KW-1185">Reference proteome</keyword>
<sequence>MVSASQRFLGRPKVKKDLVTPEKLKALVESKITDKSPSISDLRSVALCLIESSKTDQFRDGAWIVIARSHLPTYPVKALEEYVSAVQIDLSEELPLFKALTSPRSKAMVRSEGIRYSRAPELVKDAFRGLPDVSKLSVHSLRAGGATSTANAGIPDRLFKRHGRWATQTSSPSTKQPTMKDKAEKIQGTLGKILKRIDTLIVVHCSTRETHAPDAVQAIVTAQLIANTAFYCNCGMHIFSSREGSSS</sequence>
<accession>A0A2B4R314</accession>
<evidence type="ECO:0008006" key="4">
    <source>
        <dbReference type="Google" id="ProtNLM"/>
    </source>
</evidence>